<dbReference type="Proteomes" id="UP001180020">
    <property type="component" value="Unassembled WGS sequence"/>
</dbReference>
<keyword evidence="4" id="KW-0732">Signal</keyword>
<dbReference type="AlphaFoldDB" id="A0AAV9ESG8"/>
<protein>
    <submittedName>
        <fullName evidence="8">GDSL esterase/lipase</fullName>
    </submittedName>
</protein>
<evidence type="ECO:0000313" key="8">
    <source>
        <dbReference type="EMBL" id="KAK1315158.1"/>
    </source>
</evidence>
<evidence type="ECO:0000256" key="7">
    <source>
        <dbReference type="ARBA" id="ARBA00023098"/>
    </source>
</evidence>
<evidence type="ECO:0000256" key="1">
    <source>
        <dbReference type="ARBA" id="ARBA00004613"/>
    </source>
</evidence>
<proteinExistence type="inferred from homology"/>
<comment type="subcellular location">
    <subcellularLocation>
        <location evidence="1">Secreted</location>
    </subcellularLocation>
</comment>
<evidence type="ECO:0000256" key="6">
    <source>
        <dbReference type="ARBA" id="ARBA00022963"/>
    </source>
</evidence>
<keyword evidence="6" id="KW-0442">Lipid degradation</keyword>
<reference evidence="8" key="2">
    <citation type="submission" date="2023-06" db="EMBL/GenBank/DDBJ databases">
        <authorList>
            <person name="Ma L."/>
            <person name="Liu K.-W."/>
            <person name="Li Z."/>
            <person name="Hsiao Y.-Y."/>
            <person name="Qi Y."/>
            <person name="Fu T."/>
            <person name="Tang G."/>
            <person name="Zhang D."/>
            <person name="Sun W.-H."/>
            <person name="Liu D.-K."/>
            <person name="Li Y."/>
            <person name="Chen G.-Z."/>
            <person name="Liu X.-D."/>
            <person name="Liao X.-Y."/>
            <person name="Jiang Y.-T."/>
            <person name="Yu X."/>
            <person name="Hao Y."/>
            <person name="Huang J."/>
            <person name="Zhao X.-W."/>
            <person name="Ke S."/>
            <person name="Chen Y.-Y."/>
            <person name="Wu W.-L."/>
            <person name="Hsu J.-L."/>
            <person name="Lin Y.-F."/>
            <person name="Huang M.-D."/>
            <person name="Li C.-Y."/>
            <person name="Huang L."/>
            <person name="Wang Z.-W."/>
            <person name="Zhao X."/>
            <person name="Zhong W.-Y."/>
            <person name="Peng D.-H."/>
            <person name="Ahmad S."/>
            <person name="Lan S."/>
            <person name="Zhang J.-S."/>
            <person name="Tsai W.-C."/>
            <person name="Van De Peer Y."/>
            <person name="Liu Z.-J."/>
        </authorList>
    </citation>
    <scope>NUCLEOTIDE SEQUENCE</scope>
    <source>
        <strain evidence="8">CP</strain>
        <tissue evidence="8">Leaves</tissue>
    </source>
</reference>
<dbReference type="EMBL" id="JAUJYO010000006">
    <property type="protein sequence ID" value="KAK1315158.1"/>
    <property type="molecule type" value="Genomic_DNA"/>
</dbReference>
<evidence type="ECO:0000256" key="2">
    <source>
        <dbReference type="ARBA" id="ARBA00008668"/>
    </source>
</evidence>
<dbReference type="GO" id="GO:0016042">
    <property type="term" value="P:lipid catabolic process"/>
    <property type="evidence" value="ECO:0007669"/>
    <property type="project" value="UniProtKB-KW"/>
</dbReference>
<evidence type="ECO:0000313" key="9">
    <source>
        <dbReference type="Proteomes" id="UP001180020"/>
    </source>
</evidence>
<comment type="similarity">
    <text evidence="2">Belongs to the 'GDSL' lipolytic enzyme family.</text>
</comment>
<sequence length="139" mass="15503">MVDSCEPVVTARMSGLCNEPINAAILYYNVHLRLLVDHLRLSMPGPKLVYINAYKIIRDIIDDPTHQGFAEVKQPCCRVSSNGLLCERGGSVCQSRNSYLYFDGLHVTDVVNALIARKAYDTDNIFEAYPINVKQLAGL</sequence>
<name>A0AAV9ESG8_ACOCL</name>
<dbReference type="InterPro" id="IPR051238">
    <property type="entry name" value="GDSL_esterase/lipase"/>
</dbReference>
<dbReference type="PANTHER" id="PTHR45650:SF2">
    <property type="entry name" value="OS06G0560700 PROTEIN"/>
    <property type="match status" value="1"/>
</dbReference>
<accession>A0AAV9ESG8</accession>
<dbReference type="GO" id="GO:0016787">
    <property type="term" value="F:hydrolase activity"/>
    <property type="evidence" value="ECO:0007669"/>
    <property type="project" value="UniProtKB-KW"/>
</dbReference>
<dbReference type="GO" id="GO:0005576">
    <property type="term" value="C:extracellular region"/>
    <property type="evidence" value="ECO:0007669"/>
    <property type="project" value="UniProtKB-SubCell"/>
</dbReference>
<evidence type="ECO:0000256" key="4">
    <source>
        <dbReference type="ARBA" id="ARBA00022729"/>
    </source>
</evidence>
<dbReference type="InterPro" id="IPR036514">
    <property type="entry name" value="SGNH_hydro_sf"/>
</dbReference>
<gene>
    <name evidence="8" type="ORF">QJS10_CPA06g00880</name>
</gene>
<keyword evidence="5" id="KW-0378">Hydrolase</keyword>
<keyword evidence="3" id="KW-0964">Secreted</keyword>
<dbReference type="Gene3D" id="3.40.50.1110">
    <property type="entry name" value="SGNH hydrolase"/>
    <property type="match status" value="1"/>
</dbReference>
<keyword evidence="7" id="KW-0443">Lipid metabolism</keyword>
<reference evidence="8" key="1">
    <citation type="journal article" date="2023" name="Nat. Commun.">
        <title>Diploid and tetraploid genomes of Acorus and the evolution of monocots.</title>
        <authorList>
            <person name="Ma L."/>
            <person name="Liu K.W."/>
            <person name="Li Z."/>
            <person name="Hsiao Y.Y."/>
            <person name="Qi Y."/>
            <person name="Fu T."/>
            <person name="Tang G.D."/>
            <person name="Zhang D."/>
            <person name="Sun W.H."/>
            <person name="Liu D.K."/>
            <person name="Li Y."/>
            <person name="Chen G.Z."/>
            <person name="Liu X.D."/>
            <person name="Liao X.Y."/>
            <person name="Jiang Y.T."/>
            <person name="Yu X."/>
            <person name="Hao Y."/>
            <person name="Huang J."/>
            <person name="Zhao X.W."/>
            <person name="Ke S."/>
            <person name="Chen Y.Y."/>
            <person name="Wu W.L."/>
            <person name="Hsu J.L."/>
            <person name="Lin Y.F."/>
            <person name="Huang M.D."/>
            <person name="Li C.Y."/>
            <person name="Huang L."/>
            <person name="Wang Z.W."/>
            <person name="Zhao X."/>
            <person name="Zhong W.Y."/>
            <person name="Peng D.H."/>
            <person name="Ahmad S."/>
            <person name="Lan S."/>
            <person name="Zhang J.S."/>
            <person name="Tsai W.C."/>
            <person name="Van de Peer Y."/>
            <person name="Liu Z.J."/>
        </authorList>
    </citation>
    <scope>NUCLEOTIDE SEQUENCE</scope>
    <source>
        <strain evidence="8">CP</strain>
    </source>
</reference>
<dbReference type="PANTHER" id="PTHR45650">
    <property type="entry name" value="GDSL-LIKE LIPASE/ACYLHYDROLASE-RELATED"/>
    <property type="match status" value="1"/>
</dbReference>
<comment type="caution">
    <text evidence="8">The sequence shown here is derived from an EMBL/GenBank/DDBJ whole genome shotgun (WGS) entry which is preliminary data.</text>
</comment>
<evidence type="ECO:0000256" key="3">
    <source>
        <dbReference type="ARBA" id="ARBA00022525"/>
    </source>
</evidence>
<organism evidence="8 9">
    <name type="scientific">Acorus calamus</name>
    <name type="common">Sweet flag</name>
    <dbReference type="NCBI Taxonomy" id="4465"/>
    <lineage>
        <taxon>Eukaryota</taxon>
        <taxon>Viridiplantae</taxon>
        <taxon>Streptophyta</taxon>
        <taxon>Embryophyta</taxon>
        <taxon>Tracheophyta</taxon>
        <taxon>Spermatophyta</taxon>
        <taxon>Magnoliopsida</taxon>
        <taxon>Liliopsida</taxon>
        <taxon>Acoraceae</taxon>
        <taxon>Acorus</taxon>
    </lineage>
</organism>
<evidence type="ECO:0000256" key="5">
    <source>
        <dbReference type="ARBA" id="ARBA00022801"/>
    </source>
</evidence>
<keyword evidence="9" id="KW-1185">Reference proteome</keyword>